<gene>
    <name evidence="10" type="ORF">PVAND_001429</name>
</gene>
<dbReference type="Gene3D" id="1.10.287.70">
    <property type="match status" value="1"/>
</dbReference>
<name>A0A9J6BMY0_POLVA</name>
<dbReference type="GO" id="GO:0005886">
    <property type="term" value="C:plasma membrane"/>
    <property type="evidence" value="ECO:0007669"/>
    <property type="project" value="UniProtKB-SubCell"/>
</dbReference>
<keyword evidence="11" id="KW-1185">Reference proteome</keyword>
<keyword evidence="2" id="KW-1003">Cell membrane</keyword>
<reference evidence="10" key="1">
    <citation type="submission" date="2021-03" db="EMBL/GenBank/DDBJ databases">
        <title>Chromosome level genome of the anhydrobiotic midge Polypedilum vanderplanki.</title>
        <authorList>
            <person name="Yoshida Y."/>
            <person name="Kikawada T."/>
            <person name="Gusev O."/>
        </authorList>
    </citation>
    <scope>NUCLEOTIDE SEQUENCE</scope>
    <source>
        <strain evidence="10">NIAS01</strain>
        <tissue evidence="10">Whole body or cell culture</tissue>
    </source>
</reference>
<keyword evidence="3 8" id="KW-0812">Transmembrane</keyword>
<feature type="chain" id="PRO_5039886130" description="Ionotropic receptor" evidence="9">
    <location>
        <begin position="17"/>
        <end position="742"/>
    </location>
</feature>
<feature type="transmembrane region" description="Helical" evidence="8">
    <location>
        <begin position="345"/>
        <end position="366"/>
    </location>
</feature>
<evidence type="ECO:0000256" key="2">
    <source>
        <dbReference type="ARBA" id="ARBA00022475"/>
    </source>
</evidence>
<evidence type="ECO:0000256" key="7">
    <source>
        <dbReference type="ARBA" id="ARBA00023180"/>
    </source>
</evidence>
<dbReference type="EMBL" id="JADBJN010000003">
    <property type="protein sequence ID" value="KAG5671220.1"/>
    <property type="molecule type" value="Genomic_DNA"/>
</dbReference>
<evidence type="ECO:0000256" key="9">
    <source>
        <dbReference type="SAM" id="SignalP"/>
    </source>
</evidence>
<comment type="subcellular location">
    <subcellularLocation>
        <location evidence="1">Cell membrane</location>
        <topology evidence="1">Multi-pass membrane protein</topology>
    </subcellularLocation>
</comment>
<keyword evidence="9" id="KW-0732">Signal</keyword>
<comment type="caution">
    <text evidence="10">The sequence shown here is derived from an EMBL/GenBank/DDBJ whole genome shotgun (WGS) entry which is preliminary data.</text>
</comment>
<feature type="signal peptide" evidence="9">
    <location>
        <begin position="1"/>
        <end position="16"/>
    </location>
</feature>
<evidence type="ECO:0000256" key="4">
    <source>
        <dbReference type="ARBA" id="ARBA00022989"/>
    </source>
</evidence>
<keyword evidence="7" id="KW-0325">Glycoprotein</keyword>
<evidence type="ECO:0000256" key="3">
    <source>
        <dbReference type="ARBA" id="ARBA00022692"/>
    </source>
</evidence>
<sequence>MKLKLLFLIFLNSTLAHFIEDKKDSKIIAKVILDFVKVFIEHKSHINILKSKIPSNHQNEIITELAKENSFPFTLQERTIKIKKFGSGKQTKIIYSSPKFHTIVLLDSLEIAKIYINYYIVQKFFNGHVLILIYCENENFIHFMMHELAQELGISRETFLIYNVYFIITENSKIHLVTFDWFTENNCEKPKIKIINSFDTERKTWENSLTKYEKFRNFHNCEIVFGVMVTNAVLGGGAKLINNGTDVKYHGLTVEIMNFLSNHFNFKIYFQAFEMLDRRFSIKVHPNGNYKMPNICILITHQNIDEMLDLLSIPSFVGQKLVVLVTPGEIYTSYEKLFMPFDKTAWSLLLLTFAIAFLTIGTLNFASKKLQNLVFGDKVRAPIFNVLSTFFGIPQTKLPNKNFGRLILILFVWFCLIFRTAYQGVLYELITTQIRKPIPETITELIDHNYSIYGMDKQIGVIDRNIFEGSDGQKLKFEKIDYDNFKILYAKNSENSAARMGLIIVDLSIYSLNEILNQKIIWNKLNEEINSAHLNLVFFHSSFFYEQMKKIYSRLAAAGIVHYLYNKNINNSKEFSPQIDDQKVPQVFTLNELSFGFVIWLGTLSVAVIVFLIEIFIWLIKNKEKKQKKLKFAKVAPMKNCCQGEIKKKVDYDKFRIKKCRKIIKENKEIENNCQKNRKVKNEKVRVEQSINNIGIKENNKEIKTEINYSKQNSKIKKNMTEFNNHLKENGTGKELKSNFEM</sequence>
<evidence type="ECO:0000256" key="6">
    <source>
        <dbReference type="ARBA" id="ARBA00023170"/>
    </source>
</evidence>
<evidence type="ECO:0000256" key="8">
    <source>
        <dbReference type="SAM" id="Phobius"/>
    </source>
</evidence>
<dbReference type="PANTHER" id="PTHR42643:SF30">
    <property type="entry name" value="IONOTROPIC RECEPTOR 40A-RELATED"/>
    <property type="match status" value="1"/>
</dbReference>
<evidence type="ECO:0008006" key="12">
    <source>
        <dbReference type="Google" id="ProtNLM"/>
    </source>
</evidence>
<evidence type="ECO:0000313" key="10">
    <source>
        <dbReference type="EMBL" id="KAG5671220.1"/>
    </source>
</evidence>
<dbReference type="PANTHER" id="PTHR42643">
    <property type="entry name" value="IONOTROPIC RECEPTOR 20A-RELATED"/>
    <property type="match status" value="1"/>
</dbReference>
<feature type="transmembrane region" description="Helical" evidence="8">
    <location>
        <begin position="597"/>
        <end position="620"/>
    </location>
</feature>
<dbReference type="OrthoDB" id="8050636at2759"/>
<keyword evidence="6" id="KW-0675">Receptor</keyword>
<feature type="transmembrane region" description="Helical" evidence="8">
    <location>
        <begin position="403"/>
        <end position="422"/>
    </location>
</feature>
<protein>
    <recommendedName>
        <fullName evidence="12">Ionotropic receptor</fullName>
    </recommendedName>
</protein>
<organism evidence="10 11">
    <name type="scientific">Polypedilum vanderplanki</name>
    <name type="common">Sleeping chironomid midge</name>
    <dbReference type="NCBI Taxonomy" id="319348"/>
    <lineage>
        <taxon>Eukaryota</taxon>
        <taxon>Metazoa</taxon>
        <taxon>Ecdysozoa</taxon>
        <taxon>Arthropoda</taxon>
        <taxon>Hexapoda</taxon>
        <taxon>Insecta</taxon>
        <taxon>Pterygota</taxon>
        <taxon>Neoptera</taxon>
        <taxon>Endopterygota</taxon>
        <taxon>Diptera</taxon>
        <taxon>Nematocera</taxon>
        <taxon>Chironomoidea</taxon>
        <taxon>Chironomidae</taxon>
        <taxon>Chironominae</taxon>
        <taxon>Polypedilum</taxon>
        <taxon>Polypedilum</taxon>
    </lineage>
</organism>
<keyword evidence="5 8" id="KW-0472">Membrane</keyword>
<evidence type="ECO:0000256" key="5">
    <source>
        <dbReference type="ARBA" id="ARBA00023136"/>
    </source>
</evidence>
<keyword evidence="4 8" id="KW-1133">Transmembrane helix</keyword>
<proteinExistence type="predicted"/>
<accession>A0A9J6BMY0</accession>
<dbReference type="Proteomes" id="UP001107558">
    <property type="component" value="Chromosome 3"/>
</dbReference>
<evidence type="ECO:0000313" key="11">
    <source>
        <dbReference type="Proteomes" id="UP001107558"/>
    </source>
</evidence>
<dbReference type="AlphaFoldDB" id="A0A9J6BMY0"/>
<dbReference type="InterPro" id="IPR052192">
    <property type="entry name" value="Insect_Ionotropic_Sensory_Rcpt"/>
</dbReference>
<evidence type="ECO:0000256" key="1">
    <source>
        <dbReference type="ARBA" id="ARBA00004651"/>
    </source>
</evidence>